<keyword evidence="3" id="KW-1185">Reference proteome</keyword>
<dbReference type="EMBL" id="BQXS01003474">
    <property type="protein sequence ID" value="GKT34338.1"/>
    <property type="molecule type" value="Genomic_DNA"/>
</dbReference>
<evidence type="ECO:0000313" key="3">
    <source>
        <dbReference type="Proteomes" id="UP001057375"/>
    </source>
</evidence>
<feature type="compositionally biased region" description="Basic and acidic residues" evidence="1">
    <location>
        <begin position="30"/>
        <end position="39"/>
    </location>
</feature>
<dbReference type="Proteomes" id="UP001057375">
    <property type="component" value="Unassembled WGS sequence"/>
</dbReference>
<evidence type="ECO:0000313" key="2">
    <source>
        <dbReference type="EMBL" id="GKT34338.1"/>
    </source>
</evidence>
<feature type="non-terminal residue" evidence="2">
    <location>
        <position position="81"/>
    </location>
</feature>
<feature type="region of interest" description="Disordered" evidence="1">
    <location>
        <begin position="26"/>
        <end position="51"/>
    </location>
</feature>
<evidence type="ECO:0000256" key="1">
    <source>
        <dbReference type="SAM" id="MobiDB-lite"/>
    </source>
</evidence>
<reference evidence="2" key="1">
    <citation type="submission" date="2022-03" db="EMBL/GenBank/DDBJ databases">
        <title>Draft genome sequence of Aduncisulcus paluster, a free-living microaerophilic Fornicata.</title>
        <authorList>
            <person name="Yuyama I."/>
            <person name="Kume K."/>
            <person name="Tamura T."/>
            <person name="Inagaki Y."/>
            <person name="Hashimoto T."/>
        </authorList>
    </citation>
    <scope>NUCLEOTIDE SEQUENCE</scope>
    <source>
        <strain evidence="2">NY0171</strain>
    </source>
</reference>
<name>A0ABQ5KPA7_9EUKA</name>
<sequence length="81" mass="8283">ATRLNTPASPVNTAAQFAKLIAQKTVNPDKTGEIQKGSEGEAQNPKDPSDLAGALANAADFIEGKFGNEAATAFKGIVIAN</sequence>
<feature type="non-terminal residue" evidence="2">
    <location>
        <position position="1"/>
    </location>
</feature>
<gene>
    <name evidence="2" type="ORF">ADUPG1_002804</name>
</gene>
<accession>A0ABQ5KPA7</accession>
<organism evidence="2 3">
    <name type="scientific">Aduncisulcus paluster</name>
    <dbReference type="NCBI Taxonomy" id="2918883"/>
    <lineage>
        <taxon>Eukaryota</taxon>
        <taxon>Metamonada</taxon>
        <taxon>Carpediemonas-like organisms</taxon>
        <taxon>Aduncisulcus</taxon>
    </lineage>
</organism>
<protein>
    <submittedName>
        <fullName evidence="2">Uncharacterized protein</fullName>
    </submittedName>
</protein>
<comment type="caution">
    <text evidence="2">The sequence shown here is derived from an EMBL/GenBank/DDBJ whole genome shotgun (WGS) entry which is preliminary data.</text>
</comment>
<proteinExistence type="predicted"/>